<comment type="caution">
    <text evidence="2">The sequence shown here is derived from an EMBL/GenBank/DDBJ whole genome shotgun (WGS) entry which is preliminary data.</text>
</comment>
<evidence type="ECO:0000313" key="2">
    <source>
        <dbReference type="EMBL" id="MDQ9556007.1"/>
    </source>
</evidence>
<proteinExistence type="predicted"/>
<sequence>MPIYASPDEFKNGYAPAGSVVPQPETLPEGVNPKPPEEQPSVWGAAFRKNNMLAGLYLKPPQFEPVEGYNPYADKSELEGYDLRATAFAESRSPQETAWIKQQIDEEDQDSRVVAEAGCSAPKEMKNKPAKNEKSIKLSIYAVLLGPVTWVGIPR</sequence>
<gene>
    <name evidence="2" type="ORF">RF091_10840</name>
</gene>
<accession>A0ABD5BHJ0</accession>
<protein>
    <submittedName>
        <fullName evidence="2">Uncharacterized protein</fullName>
    </submittedName>
</protein>
<dbReference type="EMBL" id="JAVIPQ010000156">
    <property type="protein sequence ID" value="MDQ9556007.1"/>
    <property type="molecule type" value="Genomic_DNA"/>
</dbReference>
<dbReference type="RefSeq" id="WP_094859734.1">
    <property type="nucleotide sequence ID" value="NZ_CP047682.1"/>
</dbReference>
<reference evidence="2 3" key="1">
    <citation type="submission" date="2023-07" db="EMBL/GenBank/DDBJ databases">
        <title>Pathogens genome sequencing project 196.</title>
        <authorList>
            <person name="Cao X."/>
        </authorList>
    </citation>
    <scope>NUCLEOTIDE SEQUENCE [LARGE SCALE GENOMIC DNA]</scope>
    <source>
        <strain evidence="2 3">SM41</strain>
    </source>
</reference>
<name>A0ABD5BHJ0_SERMA</name>
<evidence type="ECO:0000256" key="1">
    <source>
        <dbReference type="SAM" id="MobiDB-lite"/>
    </source>
</evidence>
<evidence type="ECO:0000313" key="3">
    <source>
        <dbReference type="Proteomes" id="UP001234811"/>
    </source>
</evidence>
<feature type="region of interest" description="Disordered" evidence="1">
    <location>
        <begin position="12"/>
        <end position="40"/>
    </location>
</feature>
<dbReference type="AlphaFoldDB" id="A0ABD5BHJ0"/>
<organism evidence="2 3">
    <name type="scientific">Serratia marcescens</name>
    <dbReference type="NCBI Taxonomy" id="615"/>
    <lineage>
        <taxon>Bacteria</taxon>
        <taxon>Pseudomonadati</taxon>
        <taxon>Pseudomonadota</taxon>
        <taxon>Gammaproteobacteria</taxon>
        <taxon>Enterobacterales</taxon>
        <taxon>Yersiniaceae</taxon>
        <taxon>Serratia</taxon>
    </lineage>
</organism>
<dbReference type="Proteomes" id="UP001234811">
    <property type="component" value="Unassembled WGS sequence"/>
</dbReference>